<reference evidence="1 2" key="1">
    <citation type="journal article" date="2014" name="Genome Announc.">
        <title>Draft Genome Sequences of Marine Flavobacterium Nonlabens Strains NR17, NR24, NR27, NR32, NR33, and Ara13.</title>
        <authorList>
            <person name="Nakanishi M."/>
            <person name="Meirelles P."/>
            <person name="Suzuki R."/>
            <person name="Takatani N."/>
            <person name="Mino S."/>
            <person name="Suda W."/>
            <person name="Oshima K."/>
            <person name="Hattori M."/>
            <person name="Ohkuma M."/>
            <person name="Hosokawa M."/>
            <person name="Miyashita K."/>
            <person name="Thompson F.L."/>
            <person name="Niwa A."/>
            <person name="Sawabe T."/>
            <person name="Sawabe T."/>
        </authorList>
    </citation>
    <scope>NUCLEOTIDE SEQUENCE [LARGE SCALE GENOMIC DNA]</scope>
    <source>
        <strain evidence="2">JCM19296</strain>
    </source>
</reference>
<gene>
    <name evidence="1" type="ORF">JCM19296_3155</name>
</gene>
<comment type="caution">
    <text evidence="1">The sequence shown here is derived from an EMBL/GenBank/DDBJ whole genome shotgun (WGS) entry which is preliminary data.</text>
</comment>
<dbReference type="Proteomes" id="UP000028980">
    <property type="component" value="Unassembled WGS sequence"/>
</dbReference>
<organism evidence="1 2">
    <name type="scientific">Nonlabens ulvanivorans</name>
    <name type="common">Persicivirga ulvanivorans</name>
    <dbReference type="NCBI Taxonomy" id="906888"/>
    <lineage>
        <taxon>Bacteria</taxon>
        <taxon>Pseudomonadati</taxon>
        <taxon>Bacteroidota</taxon>
        <taxon>Flavobacteriia</taxon>
        <taxon>Flavobacteriales</taxon>
        <taxon>Flavobacteriaceae</taxon>
        <taxon>Nonlabens</taxon>
    </lineage>
</organism>
<dbReference type="EMBL" id="BBLG01000010">
    <property type="protein sequence ID" value="GAK77547.1"/>
    <property type="molecule type" value="Genomic_DNA"/>
</dbReference>
<dbReference type="AlphaFoldDB" id="A0A081DF51"/>
<protein>
    <recommendedName>
        <fullName evidence="3">DUF1853 family protein</fullName>
    </recommendedName>
</protein>
<dbReference type="InterPro" id="IPR015003">
    <property type="entry name" value="DUF1853"/>
</dbReference>
<evidence type="ECO:0000313" key="2">
    <source>
        <dbReference type="Proteomes" id="UP000028980"/>
    </source>
</evidence>
<evidence type="ECO:0000313" key="1">
    <source>
        <dbReference type="EMBL" id="GAK77547.1"/>
    </source>
</evidence>
<sequence length="287" mass="33774">MAQNDIQRFRAFLKTASLWNGKLAGVQQFPLHKLDLSHLKDDDILTGFPAIPVNTVLGKRAEYYYEYCIKQSLNYELIDSNIQINVAKITKGELDYLIREVNTNRIYHVELVYKFYCYDPDVSEKSNYLNEDHATELSKYVGPNKRDNFVFKFDRLVDHQLPLLYKPATYQALSSLNLAIDSIEQRVCYLAHVYIPRDLWKHNFKYINKRCIAGYYMNYDAFAKANTNNLYYLPKKHLWIGNCHALKDSYNYEETLLIVKDSLARGFAPMVWMQLESEEFESFFIIA</sequence>
<proteinExistence type="predicted"/>
<dbReference type="Pfam" id="PF08907">
    <property type="entry name" value="DUF1853"/>
    <property type="match status" value="1"/>
</dbReference>
<evidence type="ECO:0008006" key="3">
    <source>
        <dbReference type="Google" id="ProtNLM"/>
    </source>
</evidence>
<name>A0A081DF51_NONUL</name>
<accession>A0A081DF51</accession>